<comment type="similarity">
    <text evidence="1 8 9">Belongs to the IPP transferase family.</text>
</comment>
<name>A0A2A3EI31_APICC</name>
<dbReference type="InterPro" id="IPR027417">
    <property type="entry name" value="P-loop_NTPase"/>
</dbReference>
<dbReference type="HAMAP" id="MF_00185">
    <property type="entry name" value="IPP_trans"/>
    <property type="match status" value="1"/>
</dbReference>
<dbReference type="Pfam" id="PF12171">
    <property type="entry name" value="zf-C2H2_jaz"/>
    <property type="match status" value="1"/>
</dbReference>
<dbReference type="PIRSF" id="PIRSF039110">
    <property type="entry name" value="IPP_transferase"/>
    <property type="match status" value="1"/>
</dbReference>
<evidence type="ECO:0000256" key="9">
    <source>
        <dbReference type="RuleBase" id="RU003785"/>
    </source>
</evidence>
<dbReference type="PANTHER" id="PTHR11088">
    <property type="entry name" value="TRNA DIMETHYLALLYLTRANSFERASE"/>
    <property type="match status" value="1"/>
</dbReference>
<dbReference type="NCBIfam" id="TIGR00174">
    <property type="entry name" value="miaA"/>
    <property type="match status" value="1"/>
</dbReference>
<organism evidence="11 12">
    <name type="scientific">Apis cerana cerana</name>
    <name type="common">Oriental honeybee</name>
    <dbReference type="NCBI Taxonomy" id="94128"/>
    <lineage>
        <taxon>Eukaryota</taxon>
        <taxon>Metazoa</taxon>
        <taxon>Ecdysozoa</taxon>
        <taxon>Arthropoda</taxon>
        <taxon>Hexapoda</taxon>
        <taxon>Insecta</taxon>
        <taxon>Pterygota</taxon>
        <taxon>Neoptera</taxon>
        <taxon>Endopterygota</taxon>
        <taxon>Hymenoptera</taxon>
        <taxon>Apocrita</taxon>
        <taxon>Aculeata</taxon>
        <taxon>Apoidea</taxon>
        <taxon>Anthophila</taxon>
        <taxon>Apidae</taxon>
        <taxon>Apis</taxon>
    </lineage>
</organism>
<comment type="function">
    <text evidence="8">Catalyzes the transfer of a dimethylallyl group onto the adenine at position 37.</text>
</comment>
<dbReference type="InterPro" id="IPR036236">
    <property type="entry name" value="Znf_C2H2_sf"/>
</dbReference>
<dbReference type="EMBL" id="KZ288237">
    <property type="protein sequence ID" value="PBC31377.1"/>
    <property type="molecule type" value="Genomic_DNA"/>
</dbReference>
<evidence type="ECO:0000256" key="7">
    <source>
        <dbReference type="ARBA" id="ARBA00022840"/>
    </source>
</evidence>
<dbReference type="EC" id="2.5.1.75" evidence="8"/>
<dbReference type="Pfam" id="PF01715">
    <property type="entry name" value="IPPT"/>
    <property type="match status" value="1"/>
</dbReference>
<keyword evidence="3" id="KW-0479">Metal-binding</keyword>
<dbReference type="GO" id="GO:0003676">
    <property type="term" value="F:nucleic acid binding"/>
    <property type="evidence" value="ECO:0007669"/>
    <property type="project" value="InterPro"/>
</dbReference>
<evidence type="ECO:0000313" key="11">
    <source>
        <dbReference type="EMBL" id="PBC31377.1"/>
    </source>
</evidence>
<evidence type="ECO:0000256" key="1">
    <source>
        <dbReference type="ARBA" id="ARBA00005842"/>
    </source>
</evidence>
<keyword evidence="8" id="KW-0819">tRNA processing</keyword>
<dbReference type="AlphaFoldDB" id="A0A2A3EI31"/>
<keyword evidence="5" id="KW-0863">Zinc-finger</keyword>
<dbReference type="SUPFAM" id="SSF57667">
    <property type="entry name" value="beta-beta-alpha zinc fingers"/>
    <property type="match status" value="1"/>
</dbReference>
<dbReference type="InterPro" id="IPR022755">
    <property type="entry name" value="Znf_C2H2_jaz"/>
</dbReference>
<keyword evidence="8" id="KW-0963">Cytoplasm</keyword>
<dbReference type="SUPFAM" id="SSF52540">
    <property type="entry name" value="P-loop containing nucleoside triphosphate hydrolases"/>
    <property type="match status" value="2"/>
</dbReference>
<dbReference type="InterPro" id="IPR018022">
    <property type="entry name" value="IPT"/>
</dbReference>
<dbReference type="InterPro" id="IPR003604">
    <property type="entry name" value="Matrin/U1-like-C_Znf_C2H2"/>
</dbReference>
<dbReference type="PANTHER" id="PTHR11088:SF89">
    <property type="entry name" value="TRNA DIMETHYLALLYLTRANSFERASE"/>
    <property type="match status" value="1"/>
</dbReference>
<evidence type="ECO:0000256" key="4">
    <source>
        <dbReference type="ARBA" id="ARBA00022741"/>
    </source>
</evidence>
<dbReference type="InterPro" id="IPR030666">
    <property type="entry name" value="IPP_transferase_euk"/>
</dbReference>
<dbReference type="Gene3D" id="1.10.20.140">
    <property type="match status" value="1"/>
</dbReference>
<comment type="catalytic activity">
    <reaction evidence="8">
        <text>adenosine(37) in tRNA + dimethylallyl diphosphate = N(6)-dimethylallyladenosine(37) in tRNA + diphosphate</text>
        <dbReference type="Rhea" id="RHEA:26482"/>
        <dbReference type="Rhea" id="RHEA-COMP:10162"/>
        <dbReference type="Rhea" id="RHEA-COMP:10375"/>
        <dbReference type="ChEBI" id="CHEBI:33019"/>
        <dbReference type="ChEBI" id="CHEBI:57623"/>
        <dbReference type="ChEBI" id="CHEBI:74411"/>
        <dbReference type="ChEBI" id="CHEBI:74415"/>
        <dbReference type="EC" id="2.5.1.75"/>
    </reaction>
</comment>
<evidence type="ECO:0000256" key="6">
    <source>
        <dbReference type="ARBA" id="ARBA00022833"/>
    </source>
</evidence>
<dbReference type="STRING" id="94128.A0A2A3EI31"/>
<dbReference type="Gene3D" id="3.30.160.60">
    <property type="entry name" value="Classic Zinc Finger"/>
    <property type="match status" value="1"/>
</dbReference>
<reference evidence="11 12" key="1">
    <citation type="submission" date="2014-07" db="EMBL/GenBank/DDBJ databases">
        <title>Genomic and transcriptomic analysis on Apis cerana provide comprehensive insights into honey bee biology.</title>
        <authorList>
            <person name="Diao Q."/>
            <person name="Sun L."/>
            <person name="Zheng H."/>
            <person name="Zheng H."/>
            <person name="Xu S."/>
            <person name="Wang S."/>
            <person name="Zeng Z."/>
            <person name="Hu F."/>
            <person name="Su S."/>
            <person name="Wu J."/>
        </authorList>
    </citation>
    <scope>NUCLEOTIDE SEQUENCE [LARGE SCALE GENOMIC DNA]</scope>
    <source>
        <tissue evidence="11">Pupae without intestine</tissue>
    </source>
</reference>
<evidence type="ECO:0000259" key="10">
    <source>
        <dbReference type="SMART" id="SM00451"/>
    </source>
</evidence>
<dbReference type="OrthoDB" id="775260at2759"/>
<sequence>MRSKATHAQCQVTISDCEKVDMSCVPVLAILGSTGCGKSRLAIELACKFFGEIISADSMQVYKGLNIVTAKVTKEEQEKAPHHMLNIVDSLNPSYTVVQFRDAAIPIIDDLLARRKLPIIVGGTNYYIESILWEVLMDNSRIGKDNDDNDRLDENVSCTKRMKIELDRSMTKDNQELYEELVKVDPEMAKRFHPNNRRKIIRSLEVFEQHGVKHSELLKAQRIAGGSGLGGPLRYRNVILLWINCDMKVLEDRLERRVDDMVETGLVQELLDFHRRYNKQRIKSNTPVDYTKGIFQTIGFKEFHDYLVLPEEEKREKKGQELLQRGIDDLKIVTKRYAKKQRKWVMNRLLRRSDRQVPPIYALDSTDVNQWDSCVFEPAVAIIEAVLRGEKPEQKPLNESVENKKFSDSSNEERHFCDICDRIFIGEFQWNIHLKSTKHRRIEIRKKKMEAQK</sequence>
<evidence type="ECO:0000256" key="8">
    <source>
        <dbReference type="PIRNR" id="PIRNR039110"/>
    </source>
</evidence>
<dbReference type="GO" id="GO:0005739">
    <property type="term" value="C:mitochondrion"/>
    <property type="evidence" value="ECO:0007669"/>
    <property type="project" value="TreeGrafter"/>
</dbReference>
<protein>
    <recommendedName>
        <fullName evidence="8">tRNA dimethylallyltransferase</fullName>
        <ecNumber evidence="8">2.5.1.75</ecNumber>
    </recommendedName>
</protein>
<evidence type="ECO:0000313" key="12">
    <source>
        <dbReference type="Proteomes" id="UP000242457"/>
    </source>
</evidence>
<gene>
    <name evidence="11" type="ORF">APICC_09820</name>
</gene>
<evidence type="ECO:0000256" key="5">
    <source>
        <dbReference type="ARBA" id="ARBA00022771"/>
    </source>
</evidence>
<keyword evidence="2 8" id="KW-0808">Transferase</keyword>
<keyword evidence="12" id="KW-1185">Reference proteome</keyword>
<dbReference type="SMART" id="SM00451">
    <property type="entry name" value="ZnF_U1"/>
    <property type="match status" value="1"/>
</dbReference>
<keyword evidence="7 8" id="KW-0067">ATP-binding</keyword>
<dbReference type="GO" id="GO:0006400">
    <property type="term" value="P:tRNA modification"/>
    <property type="evidence" value="ECO:0007669"/>
    <property type="project" value="TreeGrafter"/>
</dbReference>
<accession>A0A2A3EI31</accession>
<evidence type="ECO:0000256" key="2">
    <source>
        <dbReference type="ARBA" id="ARBA00022679"/>
    </source>
</evidence>
<dbReference type="Proteomes" id="UP000242457">
    <property type="component" value="Unassembled WGS sequence"/>
</dbReference>
<keyword evidence="6" id="KW-0862">Zinc</keyword>
<dbReference type="GO" id="GO:0052381">
    <property type="term" value="F:tRNA dimethylallyltransferase activity"/>
    <property type="evidence" value="ECO:0007669"/>
    <property type="project" value="UniProtKB-UniRule"/>
</dbReference>
<dbReference type="Gene3D" id="3.40.50.300">
    <property type="entry name" value="P-loop containing nucleotide triphosphate hydrolases"/>
    <property type="match status" value="1"/>
</dbReference>
<feature type="domain" description="U1-type" evidence="10">
    <location>
        <begin position="412"/>
        <end position="446"/>
    </location>
</feature>
<keyword evidence="4 8" id="KW-0547">Nucleotide-binding</keyword>
<dbReference type="InterPro" id="IPR039657">
    <property type="entry name" value="Dimethylallyltransferase"/>
</dbReference>
<dbReference type="GO" id="GO:0008270">
    <property type="term" value="F:zinc ion binding"/>
    <property type="evidence" value="ECO:0007669"/>
    <property type="project" value="UniProtKB-KW"/>
</dbReference>
<dbReference type="GO" id="GO:0005524">
    <property type="term" value="F:ATP binding"/>
    <property type="evidence" value="ECO:0007669"/>
    <property type="project" value="UniProtKB-UniRule"/>
</dbReference>
<proteinExistence type="inferred from homology"/>
<evidence type="ECO:0000256" key="3">
    <source>
        <dbReference type="ARBA" id="ARBA00022723"/>
    </source>
</evidence>